<evidence type="ECO:0000256" key="2">
    <source>
        <dbReference type="ARBA" id="ARBA00022617"/>
    </source>
</evidence>
<keyword evidence="3" id="KW-0479">Metal-binding</keyword>
<dbReference type="Proteomes" id="UP000499080">
    <property type="component" value="Unassembled WGS sequence"/>
</dbReference>
<dbReference type="Pfam" id="PF00067">
    <property type="entry name" value="p450"/>
    <property type="match status" value="1"/>
</dbReference>
<accession>A0A4Y2IJW9</accession>
<dbReference type="GO" id="GO:0005506">
    <property type="term" value="F:iron ion binding"/>
    <property type="evidence" value="ECO:0007669"/>
    <property type="project" value="InterPro"/>
</dbReference>
<sequence length="129" mass="14393">MQADLINAVMEALSPIPLAMSLTIMLLAFAYFAIRDSDVPPGPTGLPYFGYLPFMSNADCHLKLDALKKKHGDIFSFTCTGRLYVNLGSFRAFREALNSKSECFTDRVSGYSLIRHLFRGGKKIFFPSI</sequence>
<keyword evidence="6" id="KW-0503">Monooxygenase</keyword>
<evidence type="ECO:0000313" key="9">
    <source>
        <dbReference type="Proteomes" id="UP000499080"/>
    </source>
</evidence>
<name>A0A4Y2IJW9_ARAVE</name>
<evidence type="ECO:0000256" key="6">
    <source>
        <dbReference type="ARBA" id="ARBA00023033"/>
    </source>
</evidence>
<dbReference type="GO" id="GO:0042448">
    <property type="term" value="P:progesterone metabolic process"/>
    <property type="evidence" value="ECO:0007669"/>
    <property type="project" value="TreeGrafter"/>
</dbReference>
<keyword evidence="2" id="KW-0349">Heme</keyword>
<dbReference type="PANTHER" id="PTHR24289">
    <property type="entry name" value="STEROID 17-ALPHA-HYDROXYLASE/17,20 LYASE"/>
    <property type="match status" value="1"/>
</dbReference>
<dbReference type="SUPFAM" id="SSF48264">
    <property type="entry name" value="Cytochrome P450"/>
    <property type="match status" value="1"/>
</dbReference>
<dbReference type="Gene3D" id="1.10.630.10">
    <property type="entry name" value="Cytochrome P450"/>
    <property type="match status" value="1"/>
</dbReference>
<evidence type="ECO:0000256" key="3">
    <source>
        <dbReference type="ARBA" id="ARBA00022723"/>
    </source>
</evidence>
<evidence type="ECO:0000256" key="4">
    <source>
        <dbReference type="ARBA" id="ARBA00023002"/>
    </source>
</evidence>
<evidence type="ECO:0000256" key="1">
    <source>
        <dbReference type="ARBA" id="ARBA00010617"/>
    </source>
</evidence>
<gene>
    <name evidence="8" type="ORF">AVEN_231248_1</name>
</gene>
<evidence type="ECO:0000256" key="7">
    <source>
        <dbReference type="SAM" id="Phobius"/>
    </source>
</evidence>
<comment type="similarity">
    <text evidence="1">Belongs to the cytochrome P450 family.</text>
</comment>
<dbReference type="InterPro" id="IPR036396">
    <property type="entry name" value="Cyt_P450_sf"/>
</dbReference>
<dbReference type="InterPro" id="IPR001128">
    <property type="entry name" value="Cyt_P450"/>
</dbReference>
<dbReference type="PANTHER" id="PTHR24289:SF1">
    <property type="entry name" value="STEROID 17-ALPHA-HYDROXYLASE_17,20 LYASE"/>
    <property type="match status" value="1"/>
</dbReference>
<organism evidence="8 9">
    <name type="scientific">Araneus ventricosus</name>
    <name type="common">Orbweaver spider</name>
    <name type="synonym">Epeira ventricosa</name>
    <dbReference type="NCBI Taxonomy" id="182803"/>
    <lineage>
        <taxon>Eukaryota</taxon>
        <taxon>Metazoa</taxon>
        <taxon>Ecdysozoa</taxon>
        <taxon>Arthropoda</taxon>
        <taxon>Chelicerata</taxon>
        <taxon>Arachnida</taxon>
        <taxon>Araneae</taxon>
        <taxon>Araneomorphae</taxon>
        <taxon>Entelegynae</taxon>
        <taxon>Araneoidea</taxon>
        <taxon>Araneidae</taxon>
        <taxon>Araneus</taxon>
    </lineage>
</organism>
<evidence type="ECO:0000256" key="5">
    <source>
        <dbReference type="ARBA" id="ARBA00023004"/>
    </source>
</evidence>
<evidence type="ECO:0000313" key="8">
    <source>
        <dbReference type="EMBL" id="GBM77236.1"/>
    </source>
</evidence>
<keyword evidence="4" id="KW-0560">Oxidoreductase</keyword>
<evidence type="ECO:0008006" key="10">
    <source>
        <dbReference type="Google" id="ProtNLM"/>
    </source>
</evidence>
<dbReference type="OrthoDB" id="3934656at2759"/>
<keyword evidence="5" id="KW-0408">Iron</keyword>
<protein>
    <recommendedName>
        <fullName evidence="10">Cytochrome P450 18a1</fullName>
    </recommendedName>
</protein>
<keyword evidence="9" id="KW-1185">Reference proteome</keyword>
<dbReference type="GO" id="GO:0004508">
    <property type="term" value="F:steroid 17-alpha-monooxygenase activity"/>
    <property type="evidence" value="ECO:0007669"/>
    <property type="project" value="TreeGrafter"/>
</dbReference>
<dbReference type="AlphaFoldDB" id="A0A4Y2IJW9"/>
<reference evidence="8 9" key="1">
    <citation type="journal article" date="2019" name="Sci. Rep.">
        <title>Orb-weaving spider Araneus ventricosus genome elucidates the spidroin gene catalogue.</title>
        <authorList>
            <person name="Kono N."/>
            <person name="Nakamura H."/>
            <person name="Ohtoshi R."/>
            <person name="Moran D.A.P."/>
            <person name="Shinohara A."/>
            <person name="Yoshida Y."/>
            <person name="Fujiwara M."/>
            <person name="Mori M."/>
            <person name="Tomita M."/>
            <person name="Arakawa K."/>
        </authorList>
    </citation>
    <scope>NUCLEOTIDE SEQUENCE [LARGE SCALE GENOMIC DNA]</scope>
</reference>
<proteinExistence type="inferred from homology"/>
<dbReference type="GO" id="GO:0020037">
    <property type="term" value="F:heme binding"/>
    <property type="evidence" value="ECO:0007669"/>
    <property type="project" value="InterPro"/>
</dbReference>
<feature type="transmembrane region" description="Helical" evidence="7">
    <location>
        <begin position="12"/>
        <end position="34"/>
    </location>
</feature>
<keyword evidence="7" id="KW-0812">Transmembrane</keyword>
<dbReference type="EMBL" id="BGPR01002676">
    <property type="protein sequence ID" value="GBM77236.1"/>
    <property type="molecule type" value="Genomic_DNA"/>
</dbReference>
<keyword evidence="7" id="KW-1133">Transmembrane helix</keyword>
<keyword evidence="7" id="KW-0472">Membrane</keyword>
<dbReference type="GO" id="GO:0042446">
    <property type="term" value="P:hormone biosynthetic process"/>
    <property type="evidence" value="ECO:0007669"/>
    <property type="project" value="TreeGrafter"/>
</dbReference>
<comment type="caution">
    <text evidence="8">The sequence shown here is derived from an EMBL/GenBank/DDBJ whole genome shotgun (WGS) entry which is preliminary data.</text>
</comment>